<dbReference type="PANTHER" id="PTHR13377">
    <property type="entry name" value="PLACENTAL PROTEIN 6"/>
    <property type="match status" value="1"/>
</dbReference>
<dbReference type="OrthoDB" id="73612at2759"/>
<keyword evidence="7" id="KW-1185">Reference proteome</keyword>
<dbReference type="GO" id="GO:0016020">
    <property type="term" value="C:membrane"/>
    <property type="evidence" value="ECO:0007669"/>
    <property type="project" value="UniProtKB-SubCell"/>
</dbReference>
<accession>G8ZU38</accession>
<proteinExistence type="predicted"/>
<dbReference type="STRING" id="1076872.G8ZU38"/>
<dbReference type="HOGENOM" id="CLU_043563_1_0_1"/>
<sequence>MHYNSKHLEIQTPDSLLQWRKVPLAASFLTATYIVLTITLLFVRRSQYSQLIDEGSDVSFDSVYSPALQMVPNQILKHPYSIILSNLVDVRIWKIIANSINLLIGGTFIERNAESSKELLKFILVIGSITNLLVVIVTLSSSLVVPGVKIDVPIDGNYTALVGFPIVYKQLFPETSIFKIKDLGMLSKNFRFKLLPIFVMCTLTIGQLVFFHHFAQLLSIWITFFSCWIYLRYFQVLTSTQNSSYMVGDASDTFQLIYFFPDLVKPILRPIFDSTHRVFIKLKLIRPFQTDEVDRSNAVAEQRGAKKISDPVEERRKQLALQVLQERMV</sequence>
<feature type="transmembrane region" description="Helical" evidence="5">
    <location>
        <begin position="192"/>
        <end position="211"/>
    </location>
</feature>
<keyword evidence="4 5" id="KW-0472">Membrane</keyword>
<dbReference type="InterPro" id="IPR013861">
    <property type="entry name" value="TMEM115/Pdh1/Rbl19"/>
</dbReference>
<dbReference type="Pfam" id="PF08551">
    <property type="entry name" value="DUF1751"/>
    <property type="match status" value="1"/>
</dbReference>
<evidence type="ECO:0000256" key="4">
    <source>
        <dbReference type="ARBA" id="ARBA00023136"/>
    </source>
</evidence>
<name>G8ZU38_TORDE</name>
<evidence type="ECO:0000313" key="7">
    <source>
        <dbReference type="Proteomes" id="UP000005627"/>
    </source>
</evidence>
<protein>
    <recommendedName>
        <fullName evidence="8">Peptidase S54 rhomboid domain-containing protein</fullName>
    </recommendedName>
</protein>
<dbReference type="Proteomes" id="UP000005627">
    <property type="component" value="Chromosome 4"/>
</dbReference>
<keyword evidence="2 5" id="KW-0812">Transmembrane</keyword>
<evidence type="ECO:0000256" key="3">
    <source>
        <dbReference type="ARBA" id="ARBA00022989"/>
    </source>
</evidence>
<dbReference type="AlphaFoldDB" id="G8ZU38"/>
<keyword evidence="3 5" id="KW-1133">Transmembrane helix</keyword>
<evidence type="ECO:0000256" key="5">
    <source>
        <dbReference type="SAM" id="Phobius"/>
    </source>
</evidence>
<dbReference type="EMBL" id="HE616745">
    <property type="protein sequence ID" value="CCE92132.1"/>
    <property type="molecule type" value="Genomic_DNA"/>
</dbReference>
<dbReference type="InterPro" id="IPR035952">
    <property type="entry name" value="Rhomboid-like_sf"/>
</dbReference>
<dbReference type="RefSeq" id="XP_003681343.1">
    <property type="nucleotide sequence ID" value="XM_003681295.1"/>
</dbReference>
<dbReference type="KEGG" id="tdl:TDEL_0D05480"/>
<dbReference type="eggNOG" id="KOG2890">
    <property type="taxonomic scope" value="Eukaryota"/>
</dbReference>
<organism evidence="6 7">
    <name type="scientific">Torulaspora delbrueckii</name>
    <name type="common">Yeast</name>
    <name type="synonym">Candida colliculosa</name>
    <dbReference type="NCBI Taxonomy" id="4950"/>
    <lineage>
        <taxon>Eukaryota</taxon>
        <taxon>Fungi</taxon>
        <taxon>Dikarya</taxon>
        <taxon>Ascomycota</taxon>
        <taxon>Saccharomycotina</taxon>
        <taxon>Saccharomycetes</taxon>
        <taxon>Saccharomycetales</taxon>
        <taxon>Saccharomycetaceae</taxon>
        <taxon>Torulaspora</taxon>
    </lineage>
</organism>
<dbReference type="GeneID" id="11503499"/>
<reference evidence="6 7" key="1">
    <citation type="journal article" date="2011" name="Proc. Natl. Acad. Sci. U.S.A.">
        <title>Evolutionary erosion of yeast sex chromosomes by mating-type switching accidents.</title>
        <authorList>
            <person name="Gordon J.L."/>
            <person name="Armisen D."/>
            <person name="Proux-Wera E."/>
            <person name="Oheigeartaigh S.S."/>
            <person name="Byrne K.P."/>
            <person name="Wolfe K.H."/>
        </authorList>
    </citation>
    <scope>NUCLEOTIDE SEQUENCE [LARGE SCALE GENOMIC DNA]</scope>
    <source>
        <strain evidence="7">ATCC 10662 / CBS 1146 / NBRC 0425 / NCYC 2629 / NRRL Y-866</strain>
    </source>
</reference>
<gene>
    <name evidence="6" type="primary">TDEL0D05480</name>
    <name evidence="6" type="ORF">TDEL_0D05480</name>
</gene>
<comment type="subcellular location">
    <subcellularLocation>
        <location evidence="1">Membrane</location>
        <topology evidence="1">Multi-pass membrane protein</topology>
    </subcellularLocation>
</comment>
<evidence type="ECO:0008006" key="8">
    <source>
        <dbReference type="Google" id="ProtNLM"/>
    </source>
</evidence>
<dbReference type="InParanoid" id="G8ZU38"/>
<dbReference type="GO" id="GO:0005794">
    <property type="term" value="C:Golgi apparatus"/>
    <property type="evidence" value="ECO:0007669"/>
    <property type="project" value="TreeGrafter"/>
</dbReference>
<dbReference type="FunCoup" id="G8ZU38">
    <property type="interactions" value="650"/>
</dbReference>
<evidence type="ECO:0000313" key="6">
    <source>
        <dbReference type="EMBL" id="CCE92132.1"/>
    </source>
</evidence>
<dbReference type="GO" id="GO:0006890">
    <property type="term" value="P:retrograde vesicle-mediated transport, Golgi to endoplasmic reticulum"/>
    <property type="evidence" value="ECO:0007669"/>
    <property type="project" value="InterPro"/>
</dbReference>
<dbReference type="SMART" id="SM01160">
    <property type="entry name" value="DUF1751"/>
    <property type="match status" value="1"/>
</dbReference>
<dbReference type="PANTHER" id="PTHR13377:SF3">
    <property type="entry name" value="TRANSMEMBRANE PROTEIN 115"/>
    <property type="match status" value="1"/>
</dbReference>
<evidence type="ECO:0000256" key="1">
    <source>
        <dbReference type="ARBA" id="ARBA00004141"/>
    </source>
</evidence>
<feature type="transmembrane region" description="Helical" evidence="5">
    <location>
        <begin position="119"/>
        <end position="144"/>
    </location>
</feature>
<feature type="transmembrane region" description="Helical" evidence="5">
    <location>
        <begin position="217"/>
        <end position="234"/>
    </location>
</feature>
<dbReference type="SUPFAM" id="SSF144091">
    <property type="entry name" value="Rhomboid-like"/>
    <property type="match status" value="1"/>
</dbReference>
<evidence type="ECO:0000256" key="2">
    <source>
        <dbReference type="ARBA" id="ARBA00022692"/>
    </source>
</evidence>
<feature type="transmembrane region" description="Helical" evidence="5">
    <location>
        <begin position="24"/>
        <end position="43"/>
    </location>
</feature>